<reference evidence="3" key="2">
    <citation type="submission" date="2013-10" db="EMBL/GenBank/DDBJ databases">
        <authorList>
            <person name="Aslett M."/>
        </authorList>
    </citation>
    <scope>NUCLEOTIDE SEQUENCE [LARGE SCALE GENOMIC DNA]</scope>
    <source>
        <strain evidence="3">Houghton</strain>
    </source>
</reference>
<dbReference type="PROSITE" id="PS50076">
    <property type="entry name" value="DNAJ_2"/>
    <property type="match status" value="1"/>
</dbReference>
<keyword evidence="4" id="KW-1185">Reference proteome</keyword>
<dbReference type="PANTHER" id="PTHR44144:SF1">
    <property type="entry name" value="DNAJ HOMOLOG SUBFAMILY C MEMBER 9"/>
    <property type="match status" value="1"/>
</dbReference>
<evidence type="ECO:0000259" key="2">
    <source>
        <dbReference type="PROSITE" id="PS50076"/>
    </source>
</evidence>
<dbReference type="InterPro" id="IPR056453">
    <property type="entry name" value="HTH_DNAJC9"/>
</dbReference>
<accession>U6KLQ5</accession>
<evidence type="ECO:0000256" key="1">
    <source>
        <dbReference type="SAM" id="MobiDB-lite"/>
    </source>
</evidence>
<dbReference type="VEuPathDB" id="ToxoDB:ETH2_1316300"/>
<feature type="compositionally biased region" description="Basic residues" evidence="1">
    <location>
        <begin position="22"/>
        <end position="31"/>
    </location>
</feature>
<organism evidence="3 4">
    <name type="scientific">Eimeria tenella</name>
    <name type="common">Coccidian parasite</name>
    <dbReference type="NCBI Taxonomy" id="5802"/>
    <lineage>
        <taxon>Eukaryota</taxon>
        <taxon>Sar</taxon>
        <taxon>Alveolata</taxon>
        <taxon>Apicomplexa</taxon>
        <taxon>Conoidasida</taxon>
        <taxon>Coccidia</taxon>
        <taxon>Eucoccidiorida</taxon>
        <taxon>Eimeriorina</taxon>
        <taxon>Eimeriidae</taxon>
        <taxon>Eimeria</taxon>
    </lineage>
</organism>
<dbReference type="InterPro" id="IPR018253">
    <property type="entry name" value="DnaJ_domain_CS"/>
</dbReference>
<feature type="region of interest" description="Disordered" evidence="1">
    <location>
        <begin position="88"/>
        <end position="115"/>
    </location>
</feature>
<dbReference type="Gene3D" id="1.10.287.110">
    <property type="entry name" value="DnaJ domain"/>
    <property type="match status" value="1"/>
</dbReference>
<dbReference type="GeneID" id="25254858"/>
<evidence type="ECO:0000313" key="3">
    <source>
        <dbReference type="EMBL" id="CDJ38906.1"/>
    </source>
</evidence>
<dbReference type="RefSeq" id="XP_013229661.1">
    <property type="nucleotide sequence ID" value="XM_013374207.1"/>
</dbReference>
<reference evidence="3" key="1">
    <citation type="submission" date="2013-10" db="EMBL/GenBank/DDBJ databases">
        <title>Genomic analysis of the causative agents of coccidiosis in chickens.</title>
        <authorList>
            <person name="Reid A.J."/>
            <person name="Blake D."/>
            <person name="Billington K."/>
            <person name="Browne H."/>
            <person name="Dunn M."/>
            <person name="Hung S."/>
            <person name="Kawahara F."/>
            <person name="Miranda-Saavedra D."/>
            <person name="Mourier T."/>
            <person name="Nagra H."/>
            <person name="Otto T.D."/>
            <person name="Rawlings N."/>
            <person name="Sanchez A."/>
            <person name="Sanders M."/>
            <person name="Subramaniam C."/>
            <person name="Tay Y."/>
            <person name="Dear P."/>
            <person name="Doerig C."/>
            <person name="Gruber A."/>
            <person name="Parkinson J."/>
            <person name="Shirley M."/>
            <person name="Wan K.L."/>
            <person name="Berriman M."/>
            <person name="Tomley F."/>
            <person name="Pain A."/>
        </authorList>
    </citation>
    <scope>NUCLEOTIDE SEQUENCE [LARGE SCALE GENOMIC DNA]</scope>
    <source>
        <strain evidence="3">Houghton</strain>
    </source>
</reference>
<dbReference type="PRINTS" id="PR00625">
    <property type="entry name" value="JDOMAIN"/>
</dbReference>
<dbReference type="VEuPathDB" id="ToxoDB:ETH_00028825"/>
<proteinExistence type="predicted"/>
<dbReference type="Proteomes" id="UP000030747">
    <property type="component" value="Unassembled WGS sequence"/>
</dbReference>
<name>U6KLQ5_EIMTE</name>
<feature type="compositionally biased region" description="Basic and acidic residues" evidence="1">
    <location>
        <begin position="32"/>
        <end position="44"/>
    </location>
</feature>
<dbReference type="OMA" id="KMHPDRP"/>
<dbReference type="InterPro" id="IPR052594">
    <property type="entry name" value="J_domain-containing_protein"/>
</dbReference>
<gene>
    <name evidence="3" type="ORF">ETH_00028825</name>
</gene>
<dbReference type="GO" id="GO:0005634">
    <property type="term" value="C:nucleus"/>
    <property type="evidence" value="ECO:0007669"/>
    <property type="project" value="TreeGrafter"/>
</dbReference>
<feature type="region of interest" description="Disordered" evidence="1">
    <location>
        <begin position="1"/>
        <end position="50"/>
    </location>
</feature>
<dbReference type="AlphaFoldDB" id="U6KLQ5"/>
<dbReference type="EMBL" id="HG674134">
    <property type="protein sequence ID" value="CDJ38906.1"/>
    <property type="molecule type" value="Genomic_DNA"/>
</dbReference>
<dbReference type="PROSITE" id="PS00636">
    <property type="entry name" value="DNAJ_1"/>
    <property type="match status" value="1"/>
</dbReference>
<dbReference type="Pfam" id="PF23302">
    <property type="entry name" value="HTH_DNAJC9"/>
    <property type="match status" value="1"/>
</dbReference>
<feature type="domain" description="J" evidence="2">
    <location>
        <begin position="58"/>
        <end position="145"/>
    </location>
</feature>
<dbReference type="GO" id="GO:0005737">
    <property type="term" value="C:cytoplasm"/>
    <property type="evidence" value="ECO:0007669"/>
    <property type="project" value="TreeGrafter"/>
</dbReference>
<protein>
    <submittedName>
        <fullName evidence="3">DnaJ domain-containing protein, putative</fullName>
    </submittedName>
</protein>
<dbReference type="SMART" id="SM00271">
    <property type="entry name" value="DnaJ"/>
    <property type="match status" value="1"/>
</dbReference>
<dbReference type="PANTHER" id="PTHR44144">
    <property type="entry name" value="DNAJ HOMOLOG SUBFAMILY C MEMBER 9"/>
    <property type="match status" value="1"/>
</dbReference>
<evidence type="ECO:0000313" key="4">
    <source>
        <dbReference type="Proteomes" id="UP000030747"/>
    </source>
</evidence>
<dbReference type="OrthoDB" id="445556at2759"/>
<dbReference type="CDD" id="cd06257">
    <property type="entry name" value="DnaJ"/>
    <property type="match status" value="1"/>
</dbReference>
<dbReference type="GO" id="GO:0031072">
    <property type="term" value="F:heat shock protein binding"/>
    <property type="evidence" value="ECO:0007669"/>
    <property type="project" value="TreeGrafter"/>
</dbReference>
<dbReference type="SUPFAM" id="SSF46565">
    <property type="entry name" value="Chaperone J-domain"/>
    <property type="match status" value="1"/>
</dbReference>
<dbReference type="InterPro" id="IPR036869">
    <property type="entry name" value="J_dom_sf"/>
</dbReference>
<dbReference type="InterPro" id="IPR001623">
    <property type="entry name" value="DnaJ_domain"/>
</dbReference>
<sequence length="313" mass="35709">MTRPRTQQPCAPGADNPDTAKSKKASMRGARKRESREADKHLPSDEATANVNAATAHTLYDLLGVPRNATQKEITSAYRRRALICHPDKVRHRQKSSCHNDSQNDGESTPGRASVEEATKHFQQLQAAYAVLSDPKKRERYDRTGETEEEGLTGQSYEEAYAFYKEKFPEVTEEAIDQFRTRYIGSEEEKEDIIDFVEKFDGDLSNFFEYIPLSDPSEVERYKGILLCLTKEKRIKQTLAYKKSIREFDSIANKYKKKYEKEEKSAGVKGKAKKADTSSLALTILGNMRKREAASNRFLEELGQKYAKKRKNA</sequence>
<dbReference type="Pfam" id="PF00226">
    <property type="entry name" value="DnaJ"/>
    <property type="match status" value="2"/>
</dbReference>
<feature type="compositionally biased region" description="Polar residues" evidence="1">
    <location>
        <begin position="97"/>
        <end position="107"/>
    </location>
</feature>